<sequence>MNVKRQSFNNFGDVRIYSRFLGMVHISIVNFGSEPQPTEVNNFLRGSTRANWLGKCMLVDMIHVALLLGAARILHIASICMK</sequence>
<proteinExistence type="predicted"/>
<evidence type="ECO:0000313" key="2">
    <source>
        <dbReference type="Proteomes" id="UP001420932"/>
    </source>
</evidence>
<dbReference type="EMBL" id="JBBNAF010000004">
    <property type="protein sequence ID" value="KAK9152158.1"/>
    <property type="molecule type" value="Genomic_DNA"/>
</dbReference>
<protein>
    <submittedName>
        <fullName evidence="1">Uncharacterized protein</fullName>
    </submittedName>
</protein>
<comment type="caution">
    <text evidence="1">The sequence shown here is derived from an EMBL/GenBank/DDBJ whole genome shotgun (WGS) entry which is preliminary data.</text>
</comment>
<gene>
    <name evidence="1" type="ORF">Syun_010467</name>
</gene>
<accession>A0AAP0KGK3</accession>
<name>A0AAP0KGK3_9MAGN</name>
<dbReference type="AlphaFoldDB" id="A0AAP0KGK3"/>
<organism evidence="1 2">
    <name type="scientific">Stephania yunnanensis</name>
    <dbReference type="NCBI Taxonomy" id="152371"/>
    <lineage>
        <taxon>Eukaryota</taxon>
        <taxon>Viridiplantae</taxon>
        <taxon>Streptophyta</taxon>
        <taxon>Embryophyta</taxon>
        <taxon>Tracheophyta</taxon>
        <taxon>Spermatophyta</taxon>
        <taxon>Magnoliopsida</taxon>
        <taxon>Ranunculales</taxon>
        <taxon>Menispermaceae</taxon>
        <taxon>Menispermoideae</taxon>
        <taxon>Cissampelideae</taxon>
        <taxon>Stephania</taxon>
    </lineage>
</organism>
<evidence type="ECO:0000313" key="1">
    <source>
        <dbReference type="EMBL" id="KAK9152158.1"/>
    </source>
</evidence>
<keyword evidence="2" id="KW-1185">Reference proteome</keyword>
<reference evidence="1 2" key="1">
    <citation type="submission" date="2024-01" db="EMBL/GenBank/DDBJ databases">
        <title>Genome assemblies of Stephania.</title>
        <authorList>
            <person name="Yang L."/>
        </authorList>
    </citation>
    <scope>NUCLEOTIDE SEQUENCE [LARGE SCALE GENOMIC DNA]</scope>
    <source>
        <strain evidence="1">YNDBR</strain>
        <tissue evidence="1">Leaf</tissue>
    </source>
</reference>
<dbReference type="Proteomes" id="UP001420932">
    <property type="component" value="Unassembled WGS sequence"/>
</dbReference>